<feature type="non-terminal residue" evidence="1">
    <location>
        <position position="1"/>
    </location>
</feature>
<evidence type="ECO:0000313" key="1">
    <source>
        <dbReference type="EMBL" id="ETR71613.1"/>
    </source>
</evidence>
<name>A0A1V1PA29_9BACT</name>
<gene>
    <name evidence="1" type="ORF">OMM_07996</name>
</gene>
<organism evidence="1 2">
    <name type="scientific">Candidatus Magnetoglobus multicellularis str. Araruama</name>
    <dbReference type="NCBI Taxonomy" id="890399"/>
    <lineage>
        <taxon>Bacteria</taxon>
        <taxon>Pseudomonadati</taxon>
        <taxon>Thermodesulfobacteriota</taxon>
        <taxon>Desulfobacteria</taxon>
        <taxon>Desulfobacterales</taxon>
        <taxon>Desulfobacteraceae</taxon>
        <taxon>Candidatus Magnetoglobus</taxon>
    </lineage>
</organism>
<comment type="caution">
    <text evidence="1">The sequence shown here is derived from an EMBL/GenBank/DDBJ whole genome shotgun (WGS) entry which is preliminary data.</text>
</comment>
<accession>A0A1V1PA29</accession>
<dbReference type="Proteomes" id="UP000189670">
    <property type="component" value="Unassembled WGS sequence"/>
</dbReference>
<sequence>AVRSSHISLKDCPQLLVFKDEIESAQQYFKDAVAKDPLYDPPHLNLSSAYLMASIVSTQCHFKESVLLHSAIAELEKIDSPESINNLAIAKYLRGTNPDKWIRQMNET</sequence>
<evidence type="ECO:0000313" key="2">
    <source>
        <dbReference type="Proteomes" id="UP000189670"/>
    </source>
</evidence>
<dbReference type="EMBL" id="ATBP01000247">
    <property type="protein sequence ID" value="ETR71613.1"/>
    <property type="molecule type" value="Genomic_DNA"/>
</dbReference>
<dbReference type="AlphaFoldDB" id="A0A1V1PA29"/>
<reference evidence="2" key="1">
    <citation type="submission" date="2012-11" db="EMBL/GenBank/DDBJ databases">
        <authorList>
            <person name="Lucero-Rivera Y.E."/>
            <person name="Tovar-Ramirez D."/>
        </authorList>
    </citation>
    <scope>NUCLEOTIDE SEQUENCE [LARGE SCALE GENOMIC DNA]</scope>
    <source>
        <strain evidence="2">Araruama</strain>
    </source>
</reference>
<protein>
    <submittedName>
        <fullName evidence="1">Uncharacterized protein</fullName>
    </submittedName>
</protein>
<proteinExistence type="predicted"/>